<keyword evidence="7 9" id="KW-1133">Transmembrane helix</keyword>
<name>A0A8J6T6H0_9DELT</name>
<gene>
    <name evidence="10" type="ORF">H8E19_00355</name>
</gene>
<dbReference type="PRINTS" id="PR00166">
    <property type="entry name" value="AROAAPRMEASE"/>
</dbReference>
<sequence length="409" mass="44617">MSGSETKAPIMSMAFVVTGNMLGAGILALPIQTGLSGLIPSLAGIVLMWILMLSTAFIIAGQKSLTESATADLPTFFQKELGTAGKWVAVVANLVILYGLLVAYISGAASVIESLFKQHVPESMLMLIFFFVATFLTLFGMNLMRKGNAMIMLVMWITFGILVVVCAENMDTGRLTFMDWHFLPASLPVVVTAFHFHNIIPTISRNMNHDLSAIRKAMFIGTFIGLIMNIIWVVVVIAGLPLEGTSQDTILAAFQENLPATVPLCHILHSPIFTTSALLFALLAMCAAYMANGTALSSFIRDMATTYMHTSNRTLSFVFTFLPPLIISMVYPHLFLKAINTVGGVGIDLIFGILPGALLIKYNRGKKRAYGYFIVACFAVVLFYELGQELGLLHISPNAEYWNARLSHP</sequence>
<feature type="transmembrane region" description="Helical" evidence="9">
    <location>
        <begin position="12"/>
        <end position="31"/>
    </location>
</feature>
<accession>A0A8J6T6H0</accession>
<feature type="transmembrane region" description="Helical" evidence="9">
    <location>
        <begin position="182"/>
        <end position="200"/>
    </location>
</feature>
<evidence type="ECO:0000256" key="1">
    <source>
        <dbReference type="ARBA" id="ARBA00004429"/>
    </source>
</evidence>
<comment type="subcellular location">
    <subcellularLocation>
        <location evidence="1">Cell inner membrane</location>
        <topology evidence="1">Multi-pass membrane protein</topology>
    </subcellularLocation>
</comment>
<evidence type="ECO:0000313" key="11">
    <source>
        <dbReference type="Proteomes" id="UP000650524"/>
    </source>
</evidence>
<keyword evidence="5 9" id="KW-0812">Transmembrane</keyword>
<evidence type="ECO:0000256" key="2">
    <source>
        <dbReference type="ARBA" id="ARBA00022448"/>
    </source>
</evidence>
<dbReference type="EMBL" id="JACNJD010000025">
    <property type="protein sequence ID" value="MBC8175824.1"/>
    <property type="molecule type" value="Genomic_DNA"/>
</dbReference>
<keyword evidence="2" id="KW-0813">Transport</keyword>
<dbReference type="GO" id="GO:0015173">
    <property type="term" value="F:aromatic amino acid transmembrane transporter activity"/>
    <property type="evidence" value="ECO:0007669"/>
    <property type="project" value="InterPro"/>
</dbReference>
<reference evidence="10 11" key="1">
    <citation type="submission" date="2020-08" db="EMBL/GenBank/DDBJ databases">
        <title>Bridging the membrane lipid divide: bacteria of the FCB group superphylum have the potential to synthesize archaeal ether lipids.</title>
        <authorList>
            <person name="Villanueva L."/>
            <person name="Von Meijenfeldt F.A.B."/>
            <person name="Westbye A.B."/>
            <person name="Yadav S."/>
            <person name="Hopmans E.C."/>
            <person name="Dutilh B.E."/>
            <person name="Sinninghe Damste J.S."/>
        </authorList>
    </citation>
    <scope>NUCLEOTIDE SEQUENCE [LARGE SCALE GENOMIC DNA]</scope>
    <source>
        <strain evidence="10">NIOZ-UU27</strain>
    </source>
</reference>
<feature type="transmembrane region" description="Helical" evidence="9">
    <location>
        <begin position="37"/>
        <end position="60"/>
    </location>
</feature>
<dbReference type="Pfam" id="PF03222">
    <property type="entry name" value="Trp_Tyr_perm"/>
    <property type="match status" value="1"/>
</dbReference>
<dbReference type="InterPro" id="IPR018227">
    <property type="entry name" value="Amino_acid_transport_2"/>
</dbReference>
<dbReference type="PANTHER" id="PTHR32195">
    <property type="entry name" value="OS07G0662800 PROTEIN"/>
    <property type="match status" value="1"/>
</dbReference>
<keyword evidence="3" id="KW-1003">Cell membrane</keyword>
<organism evidence="10 11">
    <name type="scientific">Candidatus Desulfacyla euxinica</name>
    <dbReference type="NCBI Taxonomy" id="2841693"/>
    <lineage>
        <taxon>Bacteria</taxon>
        <taxon>Deltaproteobacteria</taxon>
        <taxon>Candidatus Desulfacyla</taxon>
    </lineage>
</organism>
<evidence type="ECO:0000256" key="3">
    <source>
        <dbReference type="ARBA" id="ARBA00022475"/>
    </source>
</evidence>
<comment type="caution">
    <text evidence="10">The sequence shown here is derived from an EMBL/GenBank/DDBJ whole genome shotgun (WGS) entry which is preliminary data.</text>
</comment>
<evidence type="ECO:0000256" key="8">
    <source>
        <dbReference type="ARBA" id="ARBA00023136"/>
    </source>
</evidence>
<feature type="transmembrane region" description="Helical" evidence="9">
    <location>
        <begin position="87"/>
        <end position="112"/>
    </location>
</feature>
<feature type="transmembrane region" description="Helical" evidence="9">
    <location>
        <begin position="150"/>
        <end position="170"/>
    </location>
</feature>
<dbReference type="AlphaFoldDB" id="A0A8J6T6H0"/>
<dbReference type="GO" id="GO:0003333">
    <property type="term" value="P:amino acid transmembrane transport"/>
    <property type="evidence" value="ECO:0007669"/>
    <property type="project" value="InterPro"/>
</dbReference>
<evidence type="ECO:0000256" key="5">
    <source>
        <dbReference type="ARBA" id="ARBA00022692"/>
    </source>
</evidence>
<dbReference type="GO" id="GO:0005886">
    <property type="term" value="C:plasma membrane"/>
    <property type="evidence" value="ECO:0007669"/>
    <property type="project" value="UniProtKB-SubCell"/>
</dbReference>
<keyword evidence="4" id="KW-0997">Cell inner membrane</keyword>
<feature type="transmembrane region" description="Helical" evidence="9">
    <location>
        <begin position="124"/>
        <end position="143"/>
    </location>
</feature>
<dbReference type="Proteomes" id="UP000650524">
    <property type="component" value="Unassembled WGS sequence"/>
</dbReference>
<evidence type="ECO:0000313" key="10">
    <source>
        <dbReference type="EMBL" id="MBC8175824.1"/>
    </source>
</evidence>
<feature type="transmembrane region" description="Helical" evidence="9">
    <location>
        <begin position="338"/>
        <end position="360"/>
    </location>
</feature>
<dbReference type="PANTHER" id="PTHR32195:SF26">
    <property type="entry name" value="TRYPTOPHAN OR TYROSINE TRANSPORTER PROTEIN"/>
    <property type="match status" value="1"/>
</dbReference>
<dbReference type="Gene3D" id="1.20.1740.10">
    <property type="entry name" value="Amino acid/polyamine transporter I"/>
    <property type="match status" value="1"/>
</dbReference>
<keyword evidence="8 9" id="KW-0472">Membrane</keyword>
<evidence type="ECO:0000256" key="7">
    <source>
        <dbReference type="ARBA" id="ARBA00022989"/>
    </source>
</evidence>
<evidence type="ECO:0000256" key="6">
    <source>
        <dbReference type="ARBA" id="ARBA00022970"/>
    </source>
</evidence>
<keyword evidence="6" id="KW-0029">Amino-acid transport</keyword>
<feature type="transmembrane region" description="Helical" evidence="9">
    <location>
        <begin position="220"/>
        <end position="242"/>
    </location>
</feature>
<feature type="transmembrane region" description="Helical" evidence="9">
    <location>
        <begin position="369"/>
        <end position="387"/>
    </location>
</feature>
<protein>
    <submittedName>
        <fullName evidence="10">Tryptophan/tyrosine permease</fullName>
    </submittedName>
</protein>
<evidence type="ECO:0000256" key="9">
    <source>
        <dbReference type="SAM" id="Phobius"/>
    </source>
</evidence>
<evidence type="ECO:0000256" key="4">
    <source>
        <dbReference type="ARBA" id="ARBA00022519"/>
    </source>
</evidence>
<proteinExistence type="predicted"/>
<dbReference type="InterPro" id="IPR013059">
    <property type="entry name" value="Trp_tyr_transpt"/>
</dbReference>
<feature type="transmembrane region" description="Helical" evidence="9">
    <location>
        <begin position="314"/>
        <end position="332"/>
    </location>
</feature>
<feature type="transmembrane region" description="Helical" evidence="9">
    <location>
        <begin position="272"/>
        <end position="293"/>
    </location>
</feature>